<keyword evidence="1" id="KW-0560">Oxidoreductase</keyword>
<dbReference type="Proteomes" id="UP000298216">
    <property type="component" value="Unassembled WGS sequence"/>
</dbReference>
<feature type="domain" description="NAD-glutamate dehydrogenase ACT3" evidence="6">
    <location>
        <begin position="550"/>
        <end position="626"/>
    </location>
</feature>
<dbReference type="Gene3D" id="3.40.50.720">
    <property type="entry name" value="NAD(P)-binding Rossmann-like Domain"/>
    <property type="match status" value="1"/>
</dbReference>
<dbReference type="RefSeq" id="WP_135194286.1">
    <property type="nucleotide sequence ID" value="NZ_SPVH01000006.1"/>
</dbReference>
<accession>A0A4Y9RSD5</accession>
<dbReference type="InterPro" id="IPR049062">
    <property type="entry name" value="NAD_Glu_DH_ACT2"/>
</dbReference>
<proteinExistence type="predicted"/>
<feature type="domain" description="NAD-glutamate dehydrogenase catalytic" evidence="2">
    <location>
        <begin position="728"/>
        <end position="1223"/>
    </location>
</feature>
<dbReference type="GO" id="GO:0006538">
    <property type="term" value="P:L-glutamate catabolic process"/>
    <property type="evidence" value="ECO:0007669"/>
    <property type="project" value="InterPro"/>
</dbReference>
<dbReference type="Pfam" id="PF21078">
    <property type="entry name" value="GDH_HM3"/>
    <property type="match status" value="1"/>
</dbReference>
<dbReference type="InterPro" id="IPR036291">
    <property type="entry name" value="NAD(P)-bd_dom_sf"/>
</dbReference>
<dbReference type="Pfam" id="PF05088">
    <property type="entry name" value="Bac_GDH_CD"/>
    <property type="match status" value="1"/>
</dbReference>
<dbReference type="InterPro" id="IPR049064">
    <property type="entry name" value="NAD_Glu_DH_ACT3"/>
</dbReference>
<evidence type="ECO:0000259" key="4">
    <source>
        <dbReference type="Pfam" id="PF21075"/>
    </source>
</evidence>
<dbReference type="PANTHER" id="PTHR43403:SF1">
    <property type="entry name" value="NAD-SPECIFIC GLUTAMATE DEHYDROGENASE"/>
    <property type="match status" value="1"/>
</dbReference>
<gene>
    <name evidence="7" type="ORF">EGY25_06895</name>
</gene>
<evidence type="ECO:0000259" key="2">
    <source>
        <dbReference type="Pfam" id="PF05088"/>
    </source>
</evidence>
<dbReference type="GO" id="GO:0004069">
    <property type="term" value="F:L-aspartate:2-oxoglutarate aminotransferase activity"/>
    <property type="evidence" value="ECO:0007669"/>
    <property type="project" value="InterPro"/>
</dbReference>
<sequence>MTVPDLRQSSVQPITKAALEAAFARIVGTGPGAAEQAYLSQAHEDYAADETPELGGEDLAALLAASWTAAKTYPADAAAPAITVGPMQGADGKALDYDLVRIVQKDAPFLVDSVMGALAEAGVSVRALFHPVVELDGRRLSIIMLVIDSVPQERRDVLGEGLAQSLSDVHAAVADHEAMTALMRQAVERLEATPPSVDPAVLAENIAFLKWLKSDHFVFLGARDYDYPLNADGDYEAEAPLGQSTDGLGILADPERTVLRRASEPAVLTRQMRRQLDLSEPVTVAKANARSRVHRRAYMDYVGVKRYGPDGKATGETRFVGLFTSEAYDQLATEVPLLRRKVANALARADKAPGSHNEKRLKNILENYPRDELFQVTEDELLSIALGILHLYDRPRIRLFSRQDPFDRFVSVLCFIPREKFDSAVRERIGQIVARAWGGRISAWYPQLSDAPLVRVHYIIGVNPGEHPIPDPVQLEADVAEAGRGWVDRFEGALRRSGVEEVSVGPLSAQWARAFGAAYRDRYDADEAAIDLQYVNRLNETGLPGEGKAVAVRAFRSADDSRLQFRFKLYRRGPAVPLSDVLPILADMGLKTLEEYGYPIRPMGEEEIHVHEFLMEDPRGEALVFDDVKGPFEDAFAAVWTGRNESDGFNRLVIELGVEWREAALIRTLAHYRQQTGLDPSQTVQEEALREYPDVARALLSLFKAKFEPTGGSADDRAPAAAELNDKIVALLQDVKSLDHDRALRRIAALIGAIKRTNYYQLDADGAPKPHISIKIASRELEDLPLPKPYREIFVWAPHVEGVHLRFGPVARGGLRWSDRRDDFRTEVLGLVKAQQVKNAVIVPVGSKGGFYPKQLPRTTDREAIQGEAIRAYRTFLSGLLDITDNIAADGSVTHPANVIAWEGDDPYLVVAADKGTATFSDIANGVSASYGFWLGDAFASGGSIGYDHKAMGITARGAWEAVKRHFREMGKDIQTQPFTMVGVGDMSGDVFGNGALLSKATRLVAAFDHRDIFIDPNPDHVTSWTERKRLFDLPRSSWQDYDKGLISEGGGVFSRSAKSIQLTPQIKAALDITDDVLDPVSLIRAILKAPAELLYLGGIGTYVKSAAETDAQVGDKGTDALRINADELRVKVVGEGANLGFTQAGRIGFGQAGGRINTDAIDNSAGVDTSDHEVNIKILVGSAVTNGVLPVEERPALLASMTDEVGLKVLVHNYDQTLALTLQQAEGVGALDAQQRFMQSLSARGKLDRKVEGLPNDARVKEMMAAGVPLARPELAVLMAYAKLELSDDIVASQAPEDPFFEQILVRYFPDALARFEPEMKSHRLRREIIATVMANEVVNMCGPTFPDRLRGSAECDTTALIIAFEAARRVFRLDQAWDAVSALDLKISAEAQTALYQEIAVVLRRQTFWLARRAKGGLSVQALIDRYRPIADALQAEGSAVLSRFEQGRLDARVKTFADHGAPEDLTRSIAIMRPLVAASDIGDLAQEANWPVAAMARLYHQVGAAFDFDRLRAAAGSIPSADHFDRLAVRRLIEDLMNEQATLTRAVARASDPSVGVSEDAAEGAVDAWIGSKQAAVEGVRASVDEIEQSGSGWTFAKLTIANATIRDLATAAMNA</sequence>
<dbReference type="GO" id="GO:0004352">
    <property type="term" value="F:glutamate dehydrogenase (NAD+) activity"/>
    <property type="evidence" value="ECO:0007669"/>
    <property type="project" value="InterPro"/>
</dbReference>
<dbReference type="SUPFAM" id="SSF51735">
    <property type="entry name" value="NAD(P)-binding Rossmann-fold domains"/>
    <property type="match status" value="1"/>
</dbReference>
<dbReference type="EMBL" id="SPVH01000006">
    <property type="protein sequence ID" value="TFW11792.1"/>
    <property type="molecule type" value="Genomic_DNA"/>
</dbReference>
<dbReference type="OrthoDB" id="9758052at2"/>
<protein>
    <submittedName>
        <fullName evidence="7">NAD-glutamate dehydrogenase</fullName>
    </submittedName>
</protein>
<dbReference type="InterPro" id="IPR049056">
    <property type="entry name" value="NAD_Glu_DH_HM3"/>
</dbReference>
<evidence type="ECO:0000313" key="8">
    <source>
        <dbReference type="Proteomes" id="UP000298216"/>
    </source>
</evidence>
<name>A0A4Y9RSD5_9CAUL</name>
<dbReference type="Pfam" id="PF21075">
    <property type="entry name" value="GDH_ACT1"/>
    <property type="match status" value="1"/>
</dbReference>
<dbReference type="Pfam" id="PF21076">
    <property type="entry name" value="GDH_ACT2"/>
    <property type="match status" value="1"/>
</dbReference>
<dbReference type="SUPFAM" id="SSF53223">
    <property type="entry name" value="Aminoacid dehydrogenase-like, N-terminal domain"/>
    <property type="match status" value="1"/>
</dbReference>
<reference evidence="7 8" key="1">
    <citation type="submission" date="2019-03" db="EMBL/GenBank/DDBJ databases">
        <title>Draft genome of Brevundimonas sp. a heavy metal resistant soil bacteria.</title>
        <authorList>
            <person name="Soto J."/>
        </authorList>
    </citation>
    <scope>NUCLEOTIDE SEQUENCE [LARGE SCALE GENOMIC DNA]</scope>
    <source>
        <strain evidence="7 8">B-10</strain>
    </source>
</reference>
<dbReference type="InterPro" id="IPR007780">
    <property type="entry name" value="NAD_Glu_DH_bac"/>
</dbReference>
<evidence type="ECO:0000259" key="3">
    <source>
        <dbReference type="Pfam" id="PF21074"/>
    </source>
</evidence>
<dbReference type="InterPro" id="IPR028971">
    <property type="entry name" value="NAD-GDH_cat"/>
</dbReference>
<dbReference type="InterPro" id="IPR046346">
    <property type="entry name" value="Aminoacid_DH-like_N_sf"/>
</dbReference>
<dbReference type="InterPro" id="IPR048381">
    <property type="entry name" value="GDH_C"/>
</dbReference>
<dbReference type="InterPro" id="IPR049059">
    <property type="entry name" value="NAD_Glu_DH_HM1"/>
</dbReference>
<dbReference type="Pfam" id="PF21073">
    <property type="entry name" value="GDH_HM1"/>
    <property type="match status" value="1"/>
</dbReference>
<dbReference type="InterPro" id="IPR024727">
    <property type="entry name" value="NAD_Glu_DH_N_ACT1"/>
</dbReference>
<comment type="caution">
    <text evidence="7">The sequence shown here is derived from an EMBL/GenBank/DDBJ whole genome shotgun (WGS) entry which is preliminary data.</text>
</comment>
<feature type="domain" description="NAD-glutamate dehydrogenase ACT2" evidence="5">
    <location>
        <begin position="398"/>
        <end position="486"/>
    </location>
</feature>
<organism evidence="7 8">
    <name type="scientific">Brevundimonas intermedia</name>
    <dbReference type="NCBI Taxonomy" id="74315"/>
    <lineage>
        <taxon>Bacteria</taxon>
        <taxon>Pseudomonadati</taxon>
        <taxon>Pseudomonadota</taxon>
        <taxon>Alphaproteobacteria</taxon>
        <taxon>Caulobacterales</taxon>
        <taxon>Caulobacteraceae</taxon>
        <taxon>Brevundimonas</taxon>
    </lineage>
</organism>
<evidence type="ECO:0000313" key="7">
    <source>
        <dbReference type="EMBL" id="TFW11792.1"/>
    </source>
</evidence>
<dbReference type="PANTHER" id="PTHR43403">
    <property type="entry name" value="NAD-SPECIFIC GLUTAMATE DEHYDROGENASE"/>
    <property type="match status" value="1"/>
</dbReference>
<dbReference type="Pfam" id="PF21074">
    <property type="entry name" value="GDH_C"/>
    <property type="match status" value="1"/>
</dbReference>
<evidence type="ECO:0000256" key="1">
    <source>
        <dbReference type="ARBA" id="ARBA00023002"/>
    </source>
</evidence>
<feature type="domain" description="NAD-specific glutamate dehydrogenase C-terminal" evidence="3">
    <location>
        <begin position="1270"/>
        <end position="1610"/>
    </location>
</feature>
<evidence type="ECO:0000259" key="5">
    <source>
        <dbReference type="Pfam" id="PF21076"/>
    </source>
</evidence>
<feature type="domain" description="NAD-glutamate dehydrogenase N-terminal ACT1" evidence="4">
    <location>
        <begin position="39"/>
        <end position="135"/>
    </location>
</feature>
<dbReference type="Pfam" id="PF21077">
    <property type="entry name" value="GDH_ACT3"/>
    <property type="match status" value="1"/>
</dbReference>
<keyword evidence="8" id="KW-1185">Reference proteome</keyword>
<dbReference type="PIRSF" id="PIRSF036761">
    <property type="entry name" value="GDH_Mll4104"/>
    <property type="match status" value="1"/>
</dbReference>
<evidence type="ECO:0000259" key="6">
    <source>
        <dbReference type="Pfam" id="PF21077"/>
    </source>
</evidence>
<dbReference type="Pfam" id="PF21079">
    <property type="entry name" value="GDH_HM2"/>
    <property type="match status" value="1"/>
</dbReference>
<dbReference type="InterPro" id="IPR049058">
    <property type="entry name" value="NAD_Glu_DH_HM2"/>
</dbReference>